<gene>
    <name evidence="2" type="ORF">EV356DRAFT_497993</name>
</gene>
<feature type="transmembrane region" description="Helical" evidence="1">
    <location>
        <begin position="50"/>
        <end position="77"/>
    </location>
</feature>
<evidence type="ECO:0000313" key="3">
    <source>
        <dbReference type="Proteomes" id="UP000800092"/>
    </source>
</evidence>
<protein>
    <submittedName>
        <fullName evidence="2">Uncharacterized protein</fullName>
    </submittedName>
</protein>
<evidence type="ECO:0000256" key="1">
    <source>
        <dbReference type="SAM" id="Phobius"/>
    </source>
</evidence>
<dbReference type="Proteomes" id="UP000800092">
    <property type="component" value="Unassembled WGS sequence"/>
</dbReference>
<reference evidence="2" key="1">
    <citation type="journal article" date="2020" name="Stud. Mycol.">
        <title>101 Dothideomycetes genomes: a test case for predicting lifestyles and emergence of pathogens.</title>
        <authorList>
            <person name="Haridas S."/>
            <person name="Albert R."/>
            <person name="Binder M."/>
            <person name="Bloem J."/>
            <person name="Labutti K."/>
            <person name="Salamov A."/>
            <person name="Andreopoulos B."/>
            <person name="Baker S."/>
            <person name="Barry K."/>
            <person name="Bills G."/>
            <person name="Bluhm B."/>
            <person name="Cannon C."/>
            <person name="Castanera R."/>
            <person name="Culley D."/>
            <person name="Daum C."/>
            <person name="Ezra D."/>
            <person name="Gonzalez J."/>
            <person name="Henrissat B."/>
            <person name="Kuo A."/>
            <person name="Liang C."/>
            <person name="Lipzen A."/>
            <person name="Lutzoni F."/>
            <person name="Magnuson J."/>
            <person name="Mondo S."/>
            <person name="Nolan M."/>
            <person name="Ohm R."/>
            <person name="Pangilinan J."/>
            <person name="Park H.-J."/>
            <person name="Ramirez L."/>
            <person name="Alfaro M."/>
            <person name="Sun H."/>
            <person name="Tritt A."/>
            <person name="Yoshinaga Y."/>
            <person name="Zwiers L.-H."/>
            <person name="Turgeon B."/>
            <person name="Goodwin S."/>
            <person name="Spatafora J."/>
            <person name="Crous P."/>
            <person name="Grigoriev I."/>
        </authorList>
    </citation>
    <scope>NUCLEOTIDE SEQUENCE</scope>
    <source>
        <strain evidence="2">Tuck. ex Michener</strain>
    </source>
</reference>
<name>A0A6A6HF67_VIRVR</name>
<dbReference type="EMBL" id="ML991784">
    <property type="protein sequence ID" value="KAF2236499.1"/>
    <property type="molecule type" value="Genomic_DNA"/>
</dbReference>
<keyword evidence="1" id="KW-1133">Transmembrane helix</keyword>
<organism evidence="2 3">
    <name type="scientific">Viridothelium virens</name>
    <name type="common">Speckled blister lichen</name>
    <name type="synonym">Trypethelium virens</name>
    <dbReference type="NCBI Taxonomy" id="1048519"/>
    <lineage>
        <taxon>Eukaryota</taxon>
        <taxon>Fungi</taxon>
        <taxon>Dikarya</taxon>
        <taxon>Ascomycota</taxon>
        <taxon>Pezizomycotina</taxon>
        <taxon>Dothideomycetes</taxon>
        <taxon>Dothideomycetes incertae sedis</taxon>
        <taxon>Trypetheliales</taxon>
        <taxon>Trypetheliaceae</taxon>
        <taxon>Viridothelium</taxon>
    </lineage>
</organism>
<evidence type="ECO:0000313" key="2">
    <source>
        <dbReference type="EMBL" id="KAF2236499.1"/>
    </source>
</evidence>
<keyword evidence="1" id="KW-0812">Transmembrane</keyword>
<proteinExistence type="predicted"/>
<sequence>MSGSLGAEEGSHLTYFISNCRNKRTRQVRHQCMDTITLRRSEWYGAQKSAVAAALAFLLHVLYRVAAGLLLICNAVLSLAF</sequence>
<accession>A0A6A6HF67</accession>
<dbReference type="AlphaFoldDB" id="A0A6A6HF67"/>
<keyword evidence="3" id="KW-1185">Reference proteome</keyword>
<keyword evidence="1" id="KW-0472">Membrane</keyword>